<dbReference type="EMBL" id="CP009920">
    <property type="protein sequence ID" value="AJI24435.1"/>
    <property type="molecule type" value="Genomic_DNA"/>
</dbReference>
<name>A0A0B6AHV5_PRIM2</name>
<dbReference type="GeneID" id="93641769"/>
<accession>A0A0B6AHV5</accession>
<dbReference type="Pfam" id="PF20119">
    <property type="entry name" value="DUF6509"/>
    <property type="match status" value="1"/>
</dbReference>
<dbReference type="InterPro" id="IPR045424">
    <property type="entry name" value="DUF6509"/>
</dbReference>
<organism evidence="1 2">
    <name type="scientific">Priestia megaterium (strain ATCC 14581 / DSM 32 / CCUG 1817 / JCM 2506 / NBRC 15308 / NCIMB 9376 / NCTC 10342 / NRRL B-14308 / VKM B-512 / Ford 19)</name>
    <name type="common">Bacillus megaterium</name>
    <dbReference type="NCBI Taxonomy" id="1348623"/>
    <lineage>
        <taxon>Bacteria</taxon>
        <taxon>Bacillati</taxon>
        <taxon>Bacillota</taxon>
        <taxon>Bacilli</taxon>
        <taxon>Bacillales</taxon>
        <taxon>Bacillaceae</taxon>
        <taxon>Priestia</taxon>
    </lineage>
</organism>
<dbReference type="RefSeq" id="WP_013056132.1">
    <property type="nucleotide sequence ID" value="NZ_BCVB01000002.1"/>
</dbReference>
<gene>
    <name evidence="1" type="ORF">BG04_3719</name>
</gene>
<proteinExistence type="predicted"/>
<evidence type="ECO:0000313" key="1">
    <source>
        <dbReference type="EMBL" id="AJI24435.1"/>
    </source>
</evidence>
<evidence type="ECO:0000313" key="2">
    <source>
        <dbReference type="Proteomes" id="UP000031829"/>
    </source>
</evidence>
<dbReference type="KEGG" id="bmeg:BG04_3719"/>
<dbReference type="Proteomes" id="UP000031829">
    <property type="component" value="Chromosome"/>
</dbReference>
<dbReference type="AlphaFoldDB" id="A0A0B6AHV5"/>
<sequence>MFTIKEYTAEQLQDPFGLLLGERYEFHLYIEVEEDDELYTGNDLALRLVYIKGEDNTSIAQTHFYEVSTNKVLDFDLEEEEEEAVKEFCGKHLPSEEGTNNEE</sequence>
<protein>
    <recommendedName>
        <fullName evidence="3">Pullulanase</fullName>
    </recommendedName>
</protein>
<evidence type="ECO:0008006" key="3">
    <source>
        <dbReference type="Google" id="ProtNLM"/>
    </source>
</evidence>
<dbReference type="HOGENOM" id="CLU_2331137_0_0_9"/>
<reference evidence="1 2" key="1">
    <citation type="journal article" date="2015" name="Genome Announc.">
        <title>Complete genome sequences for 35 biothreat assay-relevant bacillus species.</title>
        <authorList>
            <person name="Johnson S.L."/>
            <person name="Daligault H.E."/>
            <person name="Davenport K.W."/>
            <person name="Jaissle J."/>
            <person name="Frey K.G."/>
            <person name="Ladner J.T."/>
            <person name="Broomall S.M."/>
            <person name="Bishop-Lilly K.A."/>
            <person name="Bruce D.C."/>
            <person name="Gibbons H.S."/>
            <person name="Coyne S.R."/>
            <person name="Lo C.C."/>
            <person name="Meincke L."/>
            <person name="Munk A.C."/>
            <person name="Koroleva G.I."/>
            <person name="Rosenzweig C.N."/>
            <person name="Palacios G.F."/>
            <person name="Redden C.L."/>
            <person name="Minogue T.D."/>
            <person name="Chain P.S."/>
        </authorList>
    </citation>
    <scope>NUCLEOTIDE SEQUENCE [LARGE SCALE GENOMIC DNA]</scope>
    <source>
        <strain evidence="2">ATCC 14581 / DSM 32 / JCM 2506 / NBRC 15308 / NCIMB 9376 / NCTC 10342 / NRRL B-14308 / VKM B-512</strain>
    </source>
</reference>